<keyword evidence="1" id="KW-0418">Kinase</keyword>
<dbReference type="PANTHER" id="PTHR13158">
    <property type="match status" value="1"/>
</dbReference>
<dbReference type="Proteomes" id="UP001257277">
    <property type="component" value="Unassembled WGS sequence"/>
</dbReference>
<proteinExistence type="predicted"/>
<dbReference type="InterPro" id="IPR017438">
    <property type="entry name" value="ATP-NAD_kinase_N"/>
</dbReference>
<organism evidence="1 2">
    <name type="scientific">Asprobacillus argus</name>
    <dbReference type="NCBI Taxonomy" id="3076534"/>
    <lineage>
        <taxon>Bacteria</taxon>
        <taxon>Pseudomonadati</taxon>
        <taxon>Bacteroidota</taxon>
        <taxon>Flavobacteriia</taxon>
        <taxon>Flavobacteriales</taxon>
        <taxon>Flavobacteriaceae</taxon>
        <taxon>Asprobacillus</taxon>
    </lineage>
</organism>
<sequence length="312" mass="35143">MKFERAIIIRDKTRLEQLIERFNSKAQAKFYIEKSGGNFEYYEVENDTFYNSLSKVQYSIAKSLKYKTIDRSFLPTYIFTEKDLIFVIGQDGLVANTAKYINGLPIIGVNPDSERYDGVLLKYNPEDLSVVIKNVLNGKYKTSQITMAKAALNDGQILLAFNDFYIGADSHVSSRYNIEFNGKRERQSSSGVLISTGAGSTGWLSSVFNMVNNINGQYSNKKTEYNKRLNWDDDLLVFVVREPFASKTSERSLGYGLITKNRTLKIESNMPTRGVIFSDGIESDFLNFNAGSVVEIGIADEKASLIISNSKI</sequence>
<gene>
    <name evidence="1" type="ORF">RQM59_13160</name>
</gene>
<accession>A0ABU3LI09</accession>
<dbReference type="SUPFAM" id="SSF111331">
    <property type="entry name" value="NAD kinase/diacylglycerol kinase-like"/>
    <property type="match status" value="1"/>
</dbReference>
<dbReference type="PANTHER" id="PTHR13158:SF5">
    <property type="entry name" value="NAD KINASE 2, MITOCHONDRIAL"/>
    <property type="match status" value="1"/>
</dbReference>
<dbReference type="InterPro" id="IPR016064">
    <property type="entry name" value="NAD/diacylglycerol_kinase_sf"/>
</dbReference>
<comment type="caution">
    <text evidence="1">The sequence shown here is derived from an EMBL/GenBank/DDBJ whole genome shotgun (WGS) entry which is preliminary data.</text>
</comment>
<keyword evidence="1" id="KW-0808">Transferase</keyword>
<evidence type="ECO:0000313" key="1">
    <source>
        <dbReference type="EMBL" id="MDT7833332.1"/>
    </source>
</evidence>
<name>A0ABU3LI09_9FLAO</name>
<dbReference type="EMBL" id="JAVTTO010000005">
    <property type="protein sequence ID" value="MDT7833332.1"/>
    <property type="molecule type" value="Genomic_DNA"/>
</dbReference>
<protein>
    <submittedName>
        <fullName evidence="1">Sugar kinase</fullName>
    </submittedName>
</protein>
<dbReference type="RefSeq" id="WP_349242583.1">
    <property type="nucleotide sequence ID" value="NZ_JAVTTO010000005.1"/>
</dbReference>
<evidence type="ECO:0000313" key="2">
    <source>
        <dbReference type="Proteomes" id="UP001257277"/>
    </source>
</evidence>
<dbReference type="GO" id="GO:0016301">
    <property type="term" value="F:kinase activity"/>
    <property type="evidence" value="ECO:0007669"/>
    <property type="project" value="UniProtKB-KW"/>
</dbReference>
<reference evidence="1 2" key="1">
    <citation type="submission" date="2023-09" db="EMBL/GenBank/DDBJ databases">
        <title>Novel taxa isolated from Blanes Bay.</title>
        <authorList>
            <person name="Rey-Velasco X."/>
            <person name="Lucena T."/>
        </authorList>
    </citation>
    <scope>NUCLEOTIDE SEQUENCE [LARGE SCALE GENOMIC DNA]</scope>
    <source>
        <strain evidence="1 2">S356</strain>
    </source>
</reference>
<dbReference type="Gene3D" id="3.40.50.10330">
    <property type="entry name" value="Probable inorganic polyphosphate/atp-NAD kinase, domain 1"/>
    <property type="match status" value="1"/>
</dbReference>
<keyword evidence="2" id="KW-1185">Reference proteome</keyword>